<proteinExistence type="inferred from homology"/>
<dbReference type="InterPro" id="IPR001940">
    <property type="entry name" value="Peptidase_S1C"/>
</dbReference>
<feature type="domain" description="PDZ" evidence="6">
    <location>
        <begin position="366"/>
        <end position="423"/>
    </location>
</feature>
<comment type="caution">
    <text evidence="7">The sequence shown here is derived from an EMBL/GenBank/DDBJ whole genome shotgun (WGS) entry which is preliminary data.</text>
</comment>
<dbReference type="PRINTS" id="PR00834">
    <property type="entry name" value="PROTEASES2C"/>
</dbReference>
<evidence type="ECO:0000256" key="2">
    <source>
        <dbReference type="ARBA" id="ARBA00022670"/>
    </source>
</evidence>
<gene>
    <name evidence="7" type="ORF">GSF22_23160</name>
</gene>
<evidence type="ECO:0000313" key="8">
    <source>
        <dbReference type="Proteomes" id="UP000823521"/>
    </source>
</evidence>
<comment type="similarity">
    <text evidence="1">Belongs to the peptidase S1C family.</text>
</comment>
<dbReference type="SUPFAM" id="SSF50156">
    <property type="entry name" value="PDZ domain-like"/>
    <property type="match status" value="1"/>
</dbReference>
<dbReference type="InterPro" id="IPR036034">
    <property type="entry name" value="PDZ_sf"/>
</dbReference>
<evidence type="ECO:0000256" key="1">
    <source>
        <dbReference type="ARBA" id="ARBA00010541"/>
    </source>
</evidence>
<dbReference type="PROSITE" id="PS50106">
    <property type="entry name" value="PDZ"/>
    <property type="match status" value="1"/>
</dbReference>
<evidence type="ECO:0000256" key="5">
    <source>
        <dbReference type="SAM" id="Phobius"/>
    </source>
</evidence>
<sequence>MRWAVSGTDWEALNVTDGWNWRQPGGTPAPAHPPVRAGQPVPTTATGTVRGGPSTDAGAPTAGSPWWSDALTDPWRDPYAPAAVVLQAPPVGGPGEPEPVRDPDAPTGRRLGPVFLISLVTALLAGMLGGALGYAFAVRGGVGGGTTLGAPPGEAPVAAQRRPDSLAGVAARVLPSVVTVRVSGRGGTSVGSGFVASADGYVITNDHVVEVSSGRATVTFNDGSTAPATVVGKDPESDVAVIKVSRTGLRPVEFGDSEALAVGDPVLAFGSPLSLANTVTAGIVSALDRTIRAGEPGGTTRYYAAIQTDAAVNQGNSGGPLVDGAGRVIGVNSVIKSLAADAEEAGNIGLAFAIPINQAKRITQDIIDTGKARRTVIGATVGDAGSGAASGVRLSAVEPSGPAAAGGLRAGDVILRLAGRPLEEPSDLIALVRKHAPGSVVTVEYRRGSDRQNTSVTLAADVK</sequence>
<dbReference type="PANTHER" id="PTHR22939:SF129">
    <property type="entry name" value="SERINE PROTEASE HTRA2, MITOCHONDRIAL"/>
    <property type="match status" value="1"/>
</dbReference>
<feature type="transmembrane region" description="Helical" evidence="5">
    <location>
        <begin position="114"/>
        <end position="137"/>
    </location>
</feature>
<evidence type="ECO:0000256" key="3">
    <source>
        <dbReference type="ARBA" id="ARBA00022801"/>
    </source>
</evidence>
<protein>
    <submittedName>
        <fullName evidence="7">PDZ domain-containing protein</fullName>
    </submittedName>
</protein>
<feature type="region of interest" description="Disordered" evidence="4">
    <location>
        <begin position="15"/>
        <end position="63"/>
    </location>
</feature>
<dbReference type="Proteomes" id="UP000823521">
    <property type="component" value="Unassembled WGS sequence"/>
</dbReference>
<reference evidence="7 8" key="1">
    <citation type="submission" date="2019-12" db="EMBL/GenBank/DDBJ databases">
        <title>Whole genome sequencing of endophytic Actinobacterium Micromonospora sp. MPMI6T.</title>
        <authorList>
            <person name="Evv R."/>
            <person name="Podile A.R."/>
        </authorList>
    </citation>
    <scope>NUCLEOTIDE SEQUENCE [LARGE SCALE GENOMIC DNA]</scope>
    <source>
        <strain evidence="7 8">MPMI6</strain>
    </source>
</reference>
<keyword evidence="5" id="KW-0812">Transmembrane</keyword>
<keyword evidence="5" id="KW-1133">Transmembrane helix</keyword>
<dbReference type="Gene3D" id="2.30.42.10">
    <property type="match status" value="1"/>
</dbReference>
<name>A0ABS3VWH5_MICEH</name>
<evidence type="ECO:0000259" key="6">
    <source>
        <dbReference type="PROSITE" id="PS50106"/>
    </source>
</evidence>
<dbReference type="Pfam" id="PF13180">
    <property type="entry name" value="PDZ_2"/>
    <property type="match status" value="1"/>
</dbReference>
<organism evidence="7 8">
    <name type="scientific">Micromonospora echinofusca</name>
    <dbReference type="NCBI Taxonomy" id="47858"/>
    <lineage>
        <taxon>Bacteria</taxon>
        <taxon>Bacillati</taxon>
        <taxon>Actinomycetota</taxon>
        <taxon>Actinomycetes</taxon>
        <taxon>Micromonosporales</taxon>
        <taxon>Micromonosporaceae</taxon>
        <taxon>Micromonospora</taxon>
    </lineage>
</organism>
<dbReference type="PANTHER" id="PTHR22939">
    <property type="entry name" value="SERINE PROTEASE FAMILY S1C HTRA-RELATED"/>
    <property type="match status" value="1"/>
</dbReference>
<keyword evidence="2" id="KW-0645">Protease</keyword>
<dbReference type="InterPro" id="IPR001478">
    <property type="entry name" value="PDZ"/>
</dbReference>
<dbReference type="InterPro" id="IPR009003">
    <property type="entry name" value="Peptidase_S1_PA"/>
</dbReference>
<accession>A0ABS3VWH5</accession>
<dbReference type="Gene3D" id="2.40.10.120">
    <property type="match status" value="1"/>
</dbReference>
<dbReference type="RefSeq" id="WP_208815857.1">
    <property type="nucleotide sequence ID" value="NZ_WVUH01000239.1"/>
</dbReference>
<dbReference type="EMBL" id="WVUH01000239">
    <property type="protein sequence ID" value="MBO4208880.1"/>
    <property type="molecule type" value="Genomic_DNA"/>
</dbReference>
<keyword evidence="3" id="KW-0378">Hydrolase</keyword>
<keyword evidence="5" id="KW-0472">Membrane</keyword>
<dbReference type="SUPFAM" id="SSF50494">
    <property type="entry name" value="Trypsin-like serine proteases"/>
    <property type="match status" value="1"/>
</dbReference>
<dbReference type="SMART" id="SM00228">
    <property type="entry name" value="PDZ"/>
    <property type="match status" value="1"/>
</dbReference>
<dbReference type="Pfam" id="PF13365">
    <property type="entry name" value="Trypsin_2"/>
    <property type="match status" value="1"/>
</dbReference>
<keyword evidence="8" id="KW-1185">Reference proteome</keyword>
<evidence type="ECO:0000256" key="4">
    <source>
        <dbReference type="SAM" id="MobiDB-lite"/>
    </source>
</evidence>
<evidence type="ECO:0000313" key="7">
    <source>
        <dbReference type="EMBL" id="MBO4208880.1"/>
    </source>
</evidence>